<accession>A0AAV1K135</accession>
<organism evidence="4 5">
    <name type="scientific">Leptosia nina</name>
    <dbReference type="NCBI Taxonomy" id="320188"/>
    <lineage>
        <taxon>Eukaryota</taxon>
        <taxon>Metazoa</taxon>
        <taxon>Ecdysozoa</taxon>
        <taxon>Arthropoda</taxon>
        <taxon>Hexapoda</taxon>
        <taxon>Insecta</taxon>
        <taxon>Pterygota</taxon>
        <taxon>Neoptera</taxon>
        <taxon>Endopterygota</taxon>
        <taxon>Lepidoptera</taxon>
        <taxon>Glossata</taxon>
        <taxon>Ditrysia</taxon>
        <taxon>Papilionoidea</taxon>
        <taxon>Pieridae</taxon>
        <taxon>Pierinae</taxon>
        <taxon>Leptosia</taxon>
    </lineage>
</organism>
<proteinExistence type="predicted"/>
<comment type="caution">
    <text evidence="4">The sequence shown here is derived from an EMBL/GenBank/DDBJ whole genome shotgun (WGS) entry which is preliminary data.</text>
</comment>
<protein>
    <recommendedName>
        <fullName evidence="3">CUB domain-containing protein</fullName>
    </recommendedName>
</protein>
<evidence type="ECO:0000313" key="4">
    <source>
        <dbReference type="EMBL" id="CAK1555508.1"/>
    </source>
</evidence>
<dbReference type="Gene3D" id="2.60.120.290">
    <property type="entry name" value="Spermadhesin, CUB domain"/>
    <property type="match status" value="1"/>
</dbReference>
<dbReference type="AlphaFoldDB" id="A0AAV1K135"/>
<dbReference type="Proteomes" id="UP001497472">
    <property type="component" value="Unassembled WGS sequence"/>
</dbReference>
<dbReference type="EMBL" id="CAVLEF010000280">
    <property type="protein sequence ID" value="CAK1555508.1"/>
    <property type="molecule type" value="Genomic_DNA"/>
</dbReference>
<keyword evidence="5" id="KW-1185">Reference proteome</keyword>
<dbReference type="PANTHER" id="PTHR33236:SF4">
    <property type="entry name" value="CUB DOMAIN-CONTAINING PROTEIN"/>
    <property type="match status" value="1"/>
</dbReference>
<gene>
    <name evidence="4" type="ORF">LNINA_LOCUS14321</name>
</gene>
<sequence>MFEGGNETELTLLGVFTLGKVLNFFPVGGERECQSSGHPVAKTGICLNPYDCRQRDGAASGDCAHGLGVCCVFEVTCGGTIQNNLTYFMSPGFPDLWSGDEDCTIHIEKTHAGIMQLKIDFIHFTIGQPNRRTGECDEDAMILGEGGSNFTLCGQNHKQHVYYTLPNAIESREAGELPTTRSTPLVFRMRGGRNASAVATSSRSDATRILLTT</sequence>
<dbReference type="PANTHER" id="PTHR33236">
    <property type="entry name" value="INTRAFLAGELLAR TRANSPORT PROTEIN 122 FAMILY PROTEIN-RELATED"/>
    <property type="match status" value="1"/>
</dbReference>
<dbReference type="SUPFAM" id="SSF49854">
    <property type="entry name" value="Spermadhesin, CUB domain"/>
    <property type="match status" value="1"/>
</dbReference>
<dbReference type="Pfam" id="PF00431">
    <property type="entry name" value="CUB"/>
    <property type="match status" value="1"/>
</dbReference>
<feature type="disulfide bond" evidence="2">
    <location>
        <begin position="136"/>
        <end position="153"/>
    </location>
</feature>
<feature type="domain" description="CUB" evidence="3">
    <location>
        <begin position="77"/>
        <end position="200"/>
    </location>
</feature>
<reference evidence="4 5" key="1">
    <citation type="submission" date="2023-11" db="EMBL/GenBank/DDBJ databases">
        <authorList>
            <person name="Okamura Y."/>
        </authorList>
    </citation>
    <scope>NUCLEOTIDE SEQUENCE [LARGE SCALE GENOMIC DNA]</scope>
</reference>
<evidence type="ECO:0000256" key="1">
    <source>
        <dbReference type="ARBA" id="ARBA00023157"/>
    </source>
</evidence>
<evidence type="ECO:0000313" key="5">
    <source>
        <dbReference type="Proteomes" id="UP001497472"/>
    </source>
</evidence>
<dbReference type="InterPro" id="IPR000859">
    <property type="entry name" value="CUB_dom"/>
</dbReference>
<evidence type="ECO:0000256" key="2">
    <source>
        <dbReference type="PROSITE-ProRule" id="PRU00059"/>
    </source>
</evidence>
<comment type="caution">
    <text evidence="2">Lacks conserved residue(s) required for the propagation of feature annotation.</text>
</comment>
<keyword evidence="1 2" id="KW-1015">Disulfide bond</keyword>
<dbReference type="InterPro" id="IPR035914">
    <property type="entry name" value="Sperma_CUB_dom_sf"/>
</dbReference>
<evidence type="ECO:0000259" key="3">
    <source>
        <dbReference type="PROSITE" id="PS01180"/>
    </source>
</evidence>
<name>A0AAV1K135_9NEOP</name>
<dbReference type="PROSITE" id="PS01180">
    <property type="entry name" value="CUB"/>
    <property type="match status" value="1"/>
</dbReference>